<dbReference type="PANTHER" id="PTHR45569">
    <property type="entry name" value="SENSOR PROTEIN KDPD"/>
    <property type="match status" value="1"/>
</dbReference>
<dbReference type="eggNOG" id="COG2205">
    <property type="taxonomic scope" value="Bacteria"/>
</dbReference>
<dbReference type="AlphaFoldDB" id="Q02CX4"/>
<keyword evidence="5" id="KW-0407">Ion channel</keyword>
<dbReference type="OrthoDB" id="128288at2"/>
<dbReference type="InParanoid" id="Q02CX4"/>
<dbReference type="GO" id="GO:0000155">
    <property type="term" value="F:phosphorelay sensor kinase activity"/>
    <property type="evidence" value="ECO:0007669"/>
    <property type="project" value="InterPro"/>
</dbReference>
<evidence type="ECO:0000256" key="1">
    <source>
        <dbReference type="ARBA" id="ARBA00022679"/>
    </source>
</evidence>
<accession>Q02CX4</accession>
<proteinExistence type="predicted"/>
<dbReference type="KEGG" id="sus:Acid_0076"/>
<evidence type="ECO:0000256" key="2">
    <source>
        <dbReference type="ARBA" id="ARBA00022777"/>
    </source>
</evidence>
<gene>
    <name evidence="5" type="ordered locus">Acid_0076</name>
</gene>
<dbReference type="InterPro" id="IPR027417">
    <property type="entry name" value="P-loop_NTPase"/>
</dbReference>
<sequence length="346" mass="38813">MRSAPQRRLDPDELLRRVQAEERRERRGRLKVFLGYAPRVGKSLRMFDEGRRRKERGQDVVVAAVQEKSTEAVREIIVRLEQLPTVDGAIDLPAVFRRRPSVCLVDELAFDNPPGSANACRWQDVDAILNQGIAVMSAINVQHIREQQPAVEAITGKRATRSIPQEFLREADEIEVVDAPPDLSMGDARALAELRELALLLAADVVDHQLQAYLDSHGVSVHWGAQERILVCLTPRSNALDMLHSGQRNARRFHGALLVAYVAQVNLSPADQQRLDDNLALARELGAEVHCLPAGDFVDSLLAFAREHRITQLFLGHSQRERSPIERLIDAAEDFDIRLFPHGEGK</sequence>
<evidence type="ECO:0000259" key="4">
    <source>
        <dbReference type="Pfam" id="PF02702"/>
    </source>
</evidence>
<dbReference type="EMBL" id="CP000473">
    <property type="protein sequence ID" value="ABJ81092.1"/>
    <property type="molecule type" value="Genomic_DNA"/>
</dbReference>
<reference evidence="5" key="1">
    <citation type="submission" date="2006-10" db="EMBL/GenBank/DDBJ databases">
        <title>Complete sequence of Solibacter usitatus Ellin6076.</title>
        <authorList>
            <consortium name="US DOE Joint Genome Institute"/>
            <person name="Copeland A."/>
            <person name="Lucas S."/>
            <person name="Lapidus A."/>
            <person name="Barry K."/>
            <person name="Detter J.C."/>
            <person name="Glavina del Rio T."/>
            <person name="Hammon N."/>
            <person name="Israni S."/>
            <person name="Dalin E."/>
            <person name="Tice H."/>
            <person name="Pitluck S."/>
            <person name="Thompson L.S."/>
            <person name="Brettin T."/>
            <person name="Bruce D."/>
            <person name="Han C."/>
            <person name="Tapia R."/>
            <person name="Gilna P."/>
            <person name="Schmutz J."/>
            <person name="Larimer F."/>
            <person name="Land M."/>
            <person name="Hauser L."/>
            <person name="Kyrpides N."/>
            <person name="Mikhailova N."/>
            <person name="Janssen P.H."/>
            <person name="Kuske C.R."/>
            <person name="Richardson P."/>
        </authorList>
    </citation>
    <scope>NUCLEOTIDE SEQUENCE</scope>
    <source>
        <strain evidence="5">Ellin6076</strain>
    </source>
</reference>
<dbReference type="SUPFAM" id="SSF52402">
    <property type="entry name" value="Adenine nucleotide alpha hydrolases-like"/>
    <property type="match status" value="1"/>
</dbReference>
<dbReference type="Gene3D" id="3.40.50.620">
    <property type="entry name" value="HUPs"/>
    <property type="match status" value="1"/>
</dbReference>
<dbReference type="HOGENOM" id="CLU_000445_113_4_0"/>
<dbReference type="GO" id="GO:0034220">
    <property type="term" value="P:monoatomic ion transmembrane transport"/>
    <property type="evidence" value="ECO:0007669"/>
    <property type="project" value="UniProtKB-KW"/>
</dbReference>
<keyword evidence="5" id="KW-0406">Ion transport</keyword>
<protein>
    <submittedName>
        <fullName evidence="5">Osmosensitive K+ channel His kinase sensor domain</fullName>
    </submittedName>
</protein>
<keyword evidence="5" id="KW-0813">Transport</keyword>
<evidence type="ECO:0000313" key="5">
    <source>
        <dbReference type="EMBL" id="ABJ81092.1"/>
    </source>
</evidence>
<evidence type="ECO:0000256" key="3">
    <source>
        <dbReference type="ARBA" id="ARBA00023012"/>
    </source>
</evidence>
<keyword evidence="1" id="KW-0808">Transferase</keyword>
<dbReference type="GO" id="GO:0005886">
    <property type="term" value="C:plasma membrane"/>
    <property type="evidence" value="ECO:0007669"/>
    <property type="project" value="TreeGrafter"/>
</dbReference>
<dbReference type="STRING" id="234267.Acid_0076"/>
<dbReference type="InterPro" id="IPR052023">
    <property type="entry name" value="Histidine_kinase_KdpD"/>
</dbReference>
<keyword evidence="2 5" id="KW-0418">Kinase</keyword>
<dbReference type="Pfam" id="PF02702">
    <property type="entry name" value="KdpD"/>
    <property type="match status" value="1"/>
</dbReference>
<feature type="domain" description="Signal transduction histidine kinase osmosensitive K+ channel sensor N-terminal" evidence="4">
    <location>
        <begin position="26"/>
        <end position="182"/>
    </location>
</feature>
<dbReference type="InterPro" id="IPR003852">
    <property type="entry name" value="Sig_transdc_His_kinase_KdpD_N"/>
</dbReference>
<dbReference type="Gene3D" id="3.40.50.300">
    <property type="entry name" value="P-loop containing nucleotide triphosphate hydrolases"/>
    <property type="match status" value="1"/>
</dbReference>
<dbReference type="PANTHER" id="PTHR45569:SF1">
    <property type="entry name" value="SENSOR PROTEIN KDPD"/>
    <property type="match status" value="1"/>
</dbReference>
<organism evidence="5">
    <name type="scientific">Solibacter usitatus (strain Ellin6076)</name>
    <dbReference type="NCBI Taxonomy" id="234267"/>
    <lineage>
        <taxon>Bacteria</taxon>
        <taxon>Pseudomonadati</taxon>
        <taxon>Acidobacteriota</taxon>
        <taxon>Terriglobia</taxon>
        <taxon>Bryobacterales</taxon>
        <taxon>Solibacteraceae</taxon>
        <taxon>Candidatus Solibacter</taxon>
    </lineage>
</organism>
<name>Q02CX4_SOLUE</name>
<keyword evidence="3" id="KW-0902">Two-component regulatory system</keyword>
<dbReference type="InterPro" id="IPR014729">
    <property type="entry name" value="Rossmann-like_a/b/a_fold"/>
</dbReference>